<feature type="region of interest" description="Disordered" evidence="1">
    <location>
        <begin position="261"/>
        <end position="424"/>
    </location>
</feature>
<proteinExistence type="predicted"/>
<accession>A0A2G5T346</accession>
<keyword evidence="3" id="KW-1185">Reference proteome</keyword>
<dbReference type="Proteomes" id="UP000230233">
    <property type="component" value="Chromosome X"/>
</dbReference>
<feature type="compositionally biased region" description="Low complexity" evidence="1">
    <location>
        <begin position="261"/>
        <end position="270"/>
    </location>
</feature>
<feature type="region of interest" description="Disordered" evidence="1">
    <location>
        <begin position="136"/>
        <end position="229"/>
    </location>
</feature>
<protein>
    <submittedName>
        <fullName evidence="2">Uncharacterized protein</fullName>
    </submittedName>
</protein>
<feature type="compositionally biased region" description="Low complexity" evidence="1">
    <location>
        <begin position="331"/>
        <end position="370"/>
    </location>
</feature>
<feature type="region of interest" description="Disordered" evidence="1">
    <location>
        <begin position="464"/>
        <end position="570"/>
    </location>
</feature>
<dbReference type="EMBL" id="PDUG01000006">
    <property type="protein sequence ID" value="PIC21589.1"/>
    <property type="molecule type" value="Genomic_DNA"/>
</dbReference>
<evidence type="ECO:0000256" key="1">
    <source>
        <dbReference type="SAM" id="MobiDB-lite"/>
    </source>
</evidence>
<comment type="caution">
    <text evidence="2">The sequence shown here is derived from an EMBL/GenBank/DDBJ whole genome shotgun (WGS) entry which is preliminary data.</text>
</comment>
<gene>
    <name evidence="2" type="primary">Cnig_chr_X.g26370</name>
    <name evidence="2" type="ORF">B9Z55_026370</name>
</gene>
<dbReference type="AlphaFoldDB" id="A0A2G5T346"/>
<feature type="region of interest" description="Disordered" evidence="1">
    <location>
        <begin position="1"/>
        <end position="66"/>
    </location>
</feature>
<feature type="compositionally biased region" description="Polar residues" evidence="1">
    <location>
        <begin position="54"/>
        <end position="66"/>
    </location>
</feature>
<evidence type="ECO:0000313" key="3">
    <source>
        <dbReference type="Proteomes" id="UP000230233"/>
    </source>
</evidence>
<sequence length="603" mass="65209">MVTTRAQWQGVERKINYKETATRKRNNPQDVPVVQAAKRRRKANGKAKTPEIPATQNGPTTSSSTTQQIDFARTPSPWAKAPVKASSNVDFEFEPPSSRCHSRMSDRASPWKLPTQKLVNKVNQWMCRIPGAITITQASPPKTPSPVRYYSDDDVSLPPRRTKGSADTIKNTTPEKVVGPIEEFPRKPTPPRRPPRKRIPYERRRTCTLTPQRPMPDPKPRFKSKKKQREAAAAKAAAMAAARAAAAAKARAARAAAKSLAIAAKMAASADPGTSDSNPAPRPANGVANGKARVIQLPNGDLIRSVNGKHQRLRPIYDTAAGAAQHPGPSAAGTARRPGPSAAGAAQRPGPSGAGAAQRPRPPANGAAQRSGPLTAGAAQRPGPSTAGAAQLPVKENAPDAPPGIRNAAQPPAESIKKKGSPILLHGPITSWKALYRSIRKPTSSTKSTRSSSCGIKFPVVLMEEETRIPNPPRPPRRRTSSDSFLIQMKEIDARRVKKRAEDERIEKERKEAEEAELKRLGLWKPPKPPQVARKFTPRPLIISNERVGPTPSVVTLSSDTTKPPSPPPKIVLPEGFEFFPQSIHILNCPKKKTPVKSISIEV</sequence>
<feature type="compositionally biased region" description="Basic residues" evidence="1">
    <location>
        <begin position="189"/>
        <end position="198"/>
    </location>
</feature>
<feature type="compositionally biased region" description="Basic and acidic residues" evidence="1">
    <location>
        <begin position="11"/>
        <end position="22"/>
    </location>
</feature>
<organism evidence="2 3">
    <name type="scientific">Caenorhabditis nigoni</name>
    <dbReference type="NCBI Taxonomy" id="1611254"/>
    <lineage>
        <taxon>Eukaryota</taxon>
        <taxon>Metazoa</taxon>
        <taxon>Ecdysozoa</taxon>
        <taxon>Nematoda</taxon>
        <taxon>Chromadorea</taxon>
        <taxon>Rhabditida</taxon>
        <taxon>Rhabditina</taxon>
        <taxon>Rhabditomorpha</taxon>
        <taxon>Rhabditoidea</taxon>
        <taxon>Rhabditidae</taxon>
        <taxon>Peloderinae</taxon>
        <taxon>Caenorhabditis</taxon>
    </lineage>
</organism>
<evidence type="ECO:0000313" key="2">
    <source>
        <dbReference type="EMBL" id="PIC21589.1"/>
    </source>
</evidence>
<reference evidence="3" key="1">
    <citation type="submission" date="2017-10" db="EMBL/GenBank/DDBJ databases">
        <title>Rapid genome shrinkage in a self-fertile nematode reveals novel sperm competition proteins.</title>
        <authorList>
            <person name="Yin D."/>
            <person name="Schwarz E.M."/>
            <person name="Thomas C.G."/>
            <person name="Felde R.L."/>
            <person name="Korf I.F."/>
            <person name="Cutter A.D."/>
            <person name="Schartner C.M."/>
            <person name="Ralston E.J."/>
            <person name="Meyer B.J."/>
            <person name="Haag E.S."/>
        </authorList>
    </citation>
    <scope>NUCLEOTIDE SEQUENCE [LARGE SCALE GENOMIC DNA]</scope>
    <source>
        <strain evidence="3">JU1422</strain>
    </source>
</reference>
<dbReference type="STRING" id="1611254.A0A2G5T346"/>
<name>A0A2G5T346_9PELO</name>
<feature type="compositionally biased region" description="Basic and acidic residues" evidence="1">
    <location>
        <begin position="490"/>
        <end position="520"/>
    </location>
</feature>